<protein>
    <submittedName>
        <fullName evidence="2">Uncharacterized protein</fullName>
    </submittedName>
</protein>
<reference evidence="3" key="1">
    <citation type="submission" date="2016-09" db="EMBL/GenBank/DDBJ databases">
        <authorList>
            <person name="Strepis N."/>
        </authorList>
    </citation>
    <scope>NUCLEOTIDE SEQUENCE [LARGE SCALE GENOMIC DNA]</scope>
</reference>
<sequence>MSYSTPSPSPIPPPGDGEDYNYKKFALKRVVDALEQAQDDLDADPATEGMTPKSALLTQGLGGTESVWQSPLADTMHDTLVGVIDSMVSNLRNATVEVSDDWEAEPTYVDEDDYRAKWGQ</sequence>
<dbReference type="EMBL" id="FQTT01000006">
    <property type="protein sequence ID" value="SHE24622.1"/>
    <property type="molecule type" value="Genomic_DNA"/>
</dbReference>
<keyword evidence="3" id="KW-1185">Reference proteome</keyword>
<gene>
    <name evidence="2" type="ORF">ACGLYG10_0829</name>
</gene>
<dbReference type="AlphaFoldDB" id="A0A1M4RXD4"/>
<accession>A0A1M4RXD4</accession>
<proteinExistence type="predicted"/>
<evidence type="ECO:0000256" key="1">
    <source>
        <dbReference type="SAM" id="MobiDB-lite"/>
    </source>
</evidence>
<feature type="region of interest" description="Disordered" evidence="1">
    <location>
        <begin position="1"/>
        <end position="20"/>
    </location>
</feature>
<evidence type="ECO:0000313" key="3">
    <source>
        <dbReference type="Proteomes" id="UP000184291"/>
    </source>
</evidence>
<name>A0A1M4RXD4_9ACTO</name>
<organism evidence="2 3">
    <name type="scientific">Actinomyces glycerinitolerans</name>
    <dbReference type="NCBI Taxonomy" id="1892869"/>
    <lineage>
        <taxon>Bacteria</taxon>
        <taxon>Bacillati</taxon>
        <taxon>Actinomycetota</taxon>
        <taxon>Actinomycetes</taxon>
        <taxon>Actinomycetales</taxon>
        <taxon>Actinomycetaceae</taxon>
        <taxon>Actinomyces</taxon>
    </lineage>
</organism>
<dbReference type="Proteomes" id="UP000184291">
    <property type="component" value="Unassembled WGS sequence"/>
</dbReference>
<evidence type="ECO:0000313" key="2">
    <source>
        <dbReference type="EMBL" id="SHE24622.1"/>
    </source>
</evidence>
<dbReference type="STRING" id="1892869.ACGLYG10_0829"/>